<dbReference type="EMBL" id="JABANO010015924">
    <property type="protein sequence ID" value="KAF4736048.1"/>
    <property type="molecule type" value="Genomic_DNA"/>
</dbReference>
<reference evidence="1 2" key="1">
    <citation type="submission" date="2020-04" db="EMBL/GenBank/DDBJ databases">
        <title>Perkinsus olseni comparative genomics.</title>
        <authorList>
            <person name="Bogema D.R."/>
        </authorList>
    </citation>
    <scope>NUCLEOTIDE SEQUENCE [LARGE SCALE GENOMIC DNA]</scope>
    <source>
        <strain evidence="1 2">ATCC PRA-207</strain>
    </source>
</reference>
<keyword evidence="2" id="KW-1185">Reference proteome</keyword>
<sequence length="95" mass="11012">MAYSRRRNERLSLSRDTELIYGREDQYRGMLRSMRTIDKRRLHAHSCNTLISRAHEELCTTKVASYIQIGAIGSASLLKIGIVASWVREARQFKI</sequence>
<comment type="caution">
    <text evidence="1">The sequence shown here is derived from an EMBL/GenBank/DDBJ whole genome shotgun (WGS) entry which is preliminary data.</text>
</comment>
<evidence type="ECO:0000313" key="1">
    <source>
        <dbReference type="EMBL" id="KAF4736048.1"/>
    </source>
</evidence>
<name>A0A7J6ST40_PEROL</name>
<evidence type="ECO:0000313" key="2">
    <source>
        <dbReference type="Proteomes" id="UP000553632"/>
    </source>
</evidence>
<protein>
    <submittedName>
        <fullName evidence="1">Uncharacterized protein</fullName>
    </submittedName>
</protein>
<dbReference type="AlphaFoldDB" id="A0A7J6ST40"/>
<gene>
    <name evidence="1" type="ORF">FOZ63_022130</name>
</gene>
<dbReference type="Proteomes" id="UP000553632">
    <property type="component" value="Unassembled WGS sequence"/>
</dbReference>
<proteinExistence type="predicted"/>
<accession>A0A7J6ST40</accession>
<organism evidence="1 2">
    <name type="scientific">Perkinsus olseni</name>
    <name type="common">Perkinsus atlanticus</name>
    <dbReference type="NCBI Taxonomy" id="32597"/>
    <lineage>
        <taxon>Eukaryota</taxon>
        <taxon>Sar</taxon>
        <taxon>Alveolata</taxon>
        <taxon>Perkinsozoa</taxon>
        <taxon>Perkinsea</taxon>
        <taxon>Perkinsida</taxon>
        <taxon>Perkinsidae</taxon>
        <taxon>Perkinsus</taxon>
    </lineage>
</organism>